<protein>
    <submittedName>
        <fullName evidence="5">Fibroin heavy chain</fullName>
    </submittedName>
</protein>
<dbReference type="PANTHER" id="PTHR33289:SF2">
    <property type="entry name" value="ANCHORAGE SUBUNIT, PUTATIVE-RELATED"/>
    <property type="match status" value="1"/>
</dbReference>
<evidence type="ECO:0000256" key="2">
    <source>
        <dbReference type="PROSITE-ProRule" id="PRU00497"/>
    </source>
</evidence>
<accession>A0A6I8V1E9</accession>
<sequence>MKFHLIALLGLLGSVLADPSALPSPTLAPPLPPCVHAATTGYAYPPPAEVKFSISPGVTKYSQSPAISSYSENGKLLHTAIGSSGSSYESSAGLEGLSHGGLTQIDKYIAPVQKSLFSPSAEYAGAGITYAEKSPAAKYATVVPSGIEIKNLVSPALTKTLLSAPRLDNGYLPPSPSLSKVATYTSPGYSYSSATPGISKVATYSFPAPAPAPSSVPYYAPPVTTKVETYSSPGYTYSKASPGYSKVETYSSPGYSYGQLSPGLSKIATYSPSVSYAAPAIAKVSAYVAPAVKLATTSSLLSSHGTGYSASYAPALTKYSQAADVSHQFISKPIIAAYPAAAPAIATYSPAPSVTKIVGSYGGSASGAVSHQYVSKPAVATYSSAPAIAKVATYAAPALSTYSSGPAITKLSTSYGGSGSGVVSHQYAAAPAVAYASPSISTYSAAPSLSKIATNYGSTGHGGAVSHQYVSKPAVATYSAAPAIAKVATYAAPAVATYASAPAITKLSTSYGGSGSGGAVSHQYVSKPAVATYSSGPAIAKVATYAAPALSYSSAPAISKVAYAAPAVSAYSSGPVVTKVTTGYGSHGGSYGGSGSGAVSHQYVSKPAVATYSSGPAIAKVASYAAPAIATYSAAPAIAKVATYAAPSIATYSSGPAHAKVATYSQAADVSHQYISKPIVAAYPAAAPAIATYSSAPAVTKIVGSYGGSASGAVSHQYVSKPAIVAGPAISKVATYAAPAIATYSPAPAVTKIVGSYGGSASGAVSHQYVSKPAVATYSSAPAIAKVATYAAPAVATYAAAPVVTKVSTGYGGAGYGSYGGSGSAGAVSHQYVSKPAVATYSSGPAIAKVASYAAPTISTYSSAPSLTKIATSYGSSGHGGISYGPAVTKISSYAPALSKTYLPAAPAISLPAVSKTYLPAAPAISLPAVSSYSSGPVVTKVSSGYGGYGSYGGSGSGGAVSHQYVSKPALATISAGPAIAKVASYGAPAISTYSAAPVLTKVATGYGGHGGSGYGGSVSHQYVSKPVIGSISAAPAIAKIATYGVSDVSHISAGPALVKVGSSSSHGLGLGLGYSASGHGAVSTQYVSKPAGAALLGAPLTKLTSGPAYALGGKLASSTAYGISAGKLGLGSDHDGSYYGAISLGHGGVSPALNYQGLLTHGTHGSLSHGGLGLGLGGLAHGGLSYAPITSSHLDASLSGYDHGVGGIGPLGAGFYRYAPSVPALSAHAPLPATAYLKSAPVAQPALLKVVPEKHLEHFDAHPRYAFEYAVNDPHTGDNKHQREERDGDVVKGEYSLVEPDGNVRTVKYYADWETGFHAEVINSRDQGKIVAKRQTAAKS</sequence>
<organism evidence="4 5">
    <name type="scientific">Drosophila pseudoobscura pseudoobscura</name>
    <name type="common">Fruit fly</name>
    <dbReference type="NCBI Taxonomy" id="46245"/>
    <lineage>
        <taxon>Eukaryota</taxon>
        <taxon>Metazoa</taxon>
        <taxon>Ecdysozoa</taxon>
        <taxon>Arthropoda</taxon>
        <taxon>Hexapoda</taxon>
        <taxon>Insecta</taxon>
        <taxon>Pterygota</taxon>
        <taxon>Neoptera</taxon>
        <taxon>Endopterygota</taxon>
        <taxon>Diptera</taxon>
        <taxon>Brachycera</taxon>
        <taxon>Muscomorpha</taxon>
        <taxon>Ephydroidea</taxon>
        <taxon>Drosophilidae</taxon>
        <taxon>Drosophila</taxon>
        <taxon>Sophophora</taxon>
    </lineage>
</organism>
<dbReference type="FunCoup" id="A0A6I8V1E9">
    <property type="interactions" value="46"/>
</dbReference>
<dbReference type="KEGG" id="dpo:6900265"/>
<evidence type="ECO:0000313" key="4">
    <source>
        <dbReference type="Proteomes" id="UP000001819"/>
    </source>
</evidence>
<feature type="signal peptide" evidence="3">
    <location>
        <begin position="1"/>
        <end position="17"/>
    </location>
</feature>
<dbReference type="InParanoid" id="A0A6I8V1E9"/>
<evidence type="ECO:0000256" key="1">
    <source>
        <dbReference type="ARBA" id="ARBA00022460"/>
    </source>
</evidence>
<dbReference type="Proteomes" id="UP000001819">
    <property type="component" value="Chromosome X"/>
</dbReference>
<dbReference type="GO" id="GO:0042302">
    <property type="term" value="F:structural constituent of cuticle"/>
    <property type="evidence" value="ECO:0007669"/>
    <property type="project" value="UniProtKB-UniRule"/>
</dbReference>
<gene>
    <name evidence="5" type="primary">Cpr76Bd</name>
</gene>
<keyword evidence="4" id="KW-1185">Reference proteome</keyword>
<dbReference type="InterPro" id="IPR000618">
    <property type="entry name" value="Insect_cuticle"/>
</dbReference>
<dbReference type="RefSeq" id="XP_002135594.2">
    <property type="nucleotide sequence ID" value="XM_002135558.3"/>
</dbReference>
<feature type="chain" id="PRO_5026154169" evidence="3">
    <location>
        <begin position="18"/>
        <end position="1341"/>
    </location>
</feature>
<dbReference type="PANTHER" id="PTHR33289">
    <property type="entry name" value="ANCHORAGE SUBUNIT, PUTATIVE-RELATED"/>
    <property type="match status" value="1"/>
</dbReference>
<dbReference type="PROSITE" id="PS00233">
    <property type="entry name" value="CHIT_BIND_RR_1"/>
    <property type="match status" value="1"/>
</dbReference>
<keyword evidence="1 2" id="KW-0193">Cuticle</keyword>
<dbReference type="Pfam" id="PF00379">
    <property type="entry name" value="Chitin_bind_4"/>
    <property type="match status" value="1"/>
</dbReference>
<evidence type="ECO:0000256" key="3">
    <source>
        <dbReference type="SAM" id="SignalP"/>
    </source>
</evidence>
<reference evidence="5" key="1">
    <citation type="submission" date="2025-08" db="UniProtKB">
        <authorList>
            <consortium name="RefSeq"/>
        </authorList>
    </citation>
    <scope>IDENTIFICATION</scope>
    <source>
        <strain evidence="5">MV-25-SWS-2005</strain>
        <tissue evidence="5">Whole body</tissue>
    </source>
</reference>
<dbReference type="PROSITE" id="PS51155">
    <property type="entry name" value="CHIT_BIND_RR_2"/>
    <property type="match status" value="1"/>
</dbReference>
<evidence type="ECO:0000313" key="5">
    <source>
        <dbReference type="RefSeq" id="XP_002135594.2"/>
    </source>
</evidence>
<name>A0A6I8V1E9_DROPS</name>
<proteinExistence type="predicted"/>
<keyword evidence="3" id="KW-0732">Signal</keyword>
<dbReference type="InterPro" id="IPR031311">
    <property type="entry name" value="CHIT_BIND_RR_consensus"/>
</dbReference>